<evidence type="ECO:0000256" key="9">
    <source>
        <dbReference type="ARBA" id="ARBA00022723"/>
    </source>
</evidence>
<keyword evidence="9 16" id="KW-0479">Metal-binding</keyword>
<comment type="subcellular location">
    <subcellularLocation>
        <location evidence="1 16">Cytoplasm</location>
    </subcellularLocation>
</comment>
<evidence type="ECO:0000256" key="3">
    <source>
        <dbReference type="ARBA" id="ARBA00011245"/>
    </source>
</evidence>
<evidence type="ECO:0000256" key="7">
    <source>
        <dbReference type="ARBA" id="ARBA00022695"/>
    </source>
</evidence>
<evidence type="ECO:0000256" key="10">
    <source>
        <dbReference type="ARBA" id="ARBA00022763"/>
    </source>
</evidence>
<dbReference type="NCBIfam" id="NF002677">
    <property type="entry name" value="PRK02406.1"/>
    <property type="match status" value="1"/>
</dbReference>
<keyword evidence="7 16" id="KW-0548">Nucleotidyltransferase</keyword>
<sequence length="393" mass="43385">MILHVDMDAFYASVEERDRPELVGKPLIVGGTPAGRGVVAAANYVVRRFGVRSAMPTATALRLCPEAIVIPPRIGYYAEISAKIREVFERFTPQVEPLSLDEAFLDVTASTGLFGPAPEIARQIKQTILAELHLVASVGVAPTKFVAKIASDLHKPDALVVVMSDEVQSFLDPLPVSRLWGVGAAAQRVLASLGIETICQMRNLSVQQLVEHFGKTGERFWELSRGIDSRPVISDREAKSISHETTFPEDIRERDVLRSCLFDLGEQVACRLRRQQLSGRTVQLKVRFSDFHTITRAVTLHEPSQLTSEICDAAAKLLDNALSTSRLPVRLLGVGLTGLKSSHTQQKMLFTDEERAREGRLDHVRDQIQQRFGTTALQRGNGLRHTRGGDAIP</sequence>
<evidence type="ECO:0000256" key="5">
    <source>
        <dbReference type="ARBA" id="ARBA00022490"/>
    </source>
</evidence>
<comment type="function">
    <text evidence="16">Poorly processive, error-prone DNA polymerase involved in untargeted mutagenesis. Copies undamaged DNA at stalled replication forks, which arise in vivo from mismatched or misaligned primer ends. These misaligned primers can be extended by PolIV. Exhibits no 3'-5' exonuclease (proofreading) activity. May be involved in translesional synthesis, in conjunction with the beta clamp from PolIII.</text>
</comment>
<dbReference type="GO" id="GO:0006261">
    <property type="term" value="P:DNA-templated DNA replication"/>
    <property type="evidence" value="ECO:0007669"/>
    <property type="project" value="UniProtKB-UniRule"/>
</dbReference>
<reference evidence="18" key="1">
    <citation type="journal article" date="2020" name="mSystems">
        <title>Genome- and Community-Level Interaction Insights into Carbon Utilization and Element Cycling Functions of Hydrothermarchaeota in Hydrothermal Sediment.</title>
        <authorList>
            <person name="Zhou Z."/>
            <person name="Liu Y."/>
            <person name="Xu W."/>
            <person name="Pan J."/>
            <person name="Luo Z.H."/>
            <person name="Li M."/>
        </authorList>
    </citation>
    <scope>NUCLEOTIDE SEQUENCE [LARGE SCALE GENOMIC DNA]</scope>
    <source>
        <strain evidence="18">SpSt-339</strain>
    </source>
</reference>
<keyword evidence="6 16" id="KW-0808">Transferase</keyword>
<dbReference type="FunFam" id="3.40.1170.60:FF:000001">
    <property type="entry name" value="DNA polymerase IV"/>
    <property type="match status" value="1"/>
</dbReference>
<evidence type="ECO:0000256" key="1">
    <source>
        <dbReference type="ARBA" id="ARBA00004496"/>
    </source>
</evidence>
<keyword evidence="11 16" id="KW-0460">Magnesium</keyword>
<dbReference type="GO" id="GO:0006281">
    <property type="term" value="P:DNA repair"/>
    <property type="evidence" value="ECO:0007669"/>
    <property type="project" value="UniProtKB-UniRule"/>
</dbReference>
<dbReference type="SUPFAM" id="SSF56672">
    <property type="entry name" value="DNA/RNA polymerases"/>
    <property type="match status" value="1"/>
</dbReference>
<feature type="binding site" evidence="16">
    <location>
        <position position="6"/>
    </location>
    <ligand>
        <name>Mg(2+)</name>
        <dbReference type="ChEBI" id="CHEBI:18420"/>
    </ligand>
</feature>
<keyword evidence="4 16" id="KW-0515">Mutator protein</keyword>
<dbReference type="Gene3D" id="1.10.150.20">
    <property type="entry name" value="5' to 3' exonuclease, C-terminal subdomain"/>
    <property type="match status" value="1"/>
</dbReference>
<dbReference type="NCBIfam" id="NF002882">
    <property type="entry name" value="PRK03348.1"/>
    <property type="match status" value="1"/>
</dbReference>
<dbReference type="InterPro" id="IPR017961">
    <property type="entry name" value="DNA_pol_Y-fam_little_finger"/>
</dbReference>
<evidence type="ECO:0000256" key="16">
    <source>
        <dbReference type="HAMAP-Rule" id="MF_01113"/>
    </source>
</evidence>
<dbReference type="GO" id="GO:0042276">
    <property type="term" value="P:error-prone translesion synthesis"/>
    <property type="evidence" value="ECO:0007669"/>
    <property type="project" value="TreeGrafter"/>
</dbReference>
<dbReference type="InterPro" id="IPR053848">
    <property type="entry name" value="IMS_HHH_1"/>
</dbReference>
<feature type="domain" description="UmuC" evidence="17">
    <location>
        <begin position="2"/>
        <end position="183"/>
    </location>
</feature>
<comment type="caution">
    <text evidence="18">The sequence shown here is derived from an EMBL/GenBank/DDBJ whole genome shotgun (WGS) entry which is preliminary data.</text>
</comment>
<protein>
    <recommendedName>
        <fullName evidence="16">DNA polymerase IV</fullName>
        <shortName evidence="16">Pol IV</shortName>
        <ecNumber evidence="16">2.7.7.7</ecNumber>
    </recommendedName>
</protein>
<dbReference type="GO" id="GO:0009432">
    <property type="term" value="P:SOS response"/>
    <property type="evidence" value="ECO:0007669"/>
    <property type="project" value="TreeGrafter"/>
</dbReference>
<dbReference type="CDD" id="cd03586">
    <property type="entry name" value="PolY_Pol_IV_kappa"/>
    <property type="match status" value="1"/>
</dbReference>
<comment type="subunit">
    <text evidence="3 16">Monomer.</text>
</comment>
<feature type="active site" evidence="16">
    <location>
        <position position="102"/>
    </location>
</feature>
<dbReference type="Gene3D" id="3.30.70.270">
    <property type="match status" value="1"/>
</dbReference>
<dbReference type="InterPro" id="IPR001126">
    <property type="entry name" value="UmuC"/>
</dbReference>
<keyword evidence="13 16" id="KW-0238">DNA-binding</keyword>
<evidence type="ECO:0000256" key="11">
    <source>
        <dbReference type="ARBA" id="ARBA00022842"/>
    </source>
</evidence>
<dbReference type="PROSITE" id="PS50173">
    <property type="entry name" value="UMUC"/>
    <property type="match status" value="1"/>
</dbReference>
<comment type="cofactor">
    <cofactor evidence="16">
        <name>Mg(2+)</name>
        <dbReference type="ChEBI" id="CHEBI:18420"/>
    </cofactor>
    <text evidence="16">Binds 2 magnesium ions per subunit.</text>
</comment>
<evidence type="ECO:0000256" key="13">
    <source>
        <dbReference type="ARBA" id="ARBA00023125"/>
    </source>
</evidence>
<feature type="site" description="Substrate discrimination" evidence="16">
    <location>
        <position position="11"/>
    </location>
</feature>
<dbReference type="GO" id="GO:0005829">
    <property type="term" value="C:cytosol"/>
    <property type="evidence" value="ECO:0007669"/>
    <property type="project" value="TreeGrafter"/>
</dbReference>
<name>A0A7C2K0Z1_9PLAN</name>
<dbReference type="PANTHER" id="PTHR11076:SF33">
    <property type="entry name" value="DNA POLYMERASE KAPPA"/>
    <property type="match status" value="1"/>
</dbReference>
<dbReference type="Pfam" id="PF11799">
    <property type="entry name" value="IMS_C"/>
    <property type="match status" value="1"/>
</dbReference>
<evidence type="ECO:0000256" key="14">
    <source>
        <dbReference type="ARBA" id="ARBA00023204"/>
    </source>
</evidence>
<keyword evidence="8 16" id="KW-0235">DNA replication</keyword>
<dbReference type="EMBL" id="DSOK01000370">
    <property type="protein sequence ID" value="HEN16462.1"/>
    <property type="molecule type" value="Genomic_DNA"/>
</dbReference>
<keyword evidence="12 16" id="KW-0239">DNA-directed DNA polymerase</keyword>
<dbReference type="EC" id="2.7.7.7" evidence="16"/>
<keyword evidence="10 16" id="KW-0227">DNA damage</keyword>
<dbReference type="Pfam" id="PF00817">
    <property type="entry name" value="IMS"/>
    <property type="match status" value="1"/>
</dbReference>
<comment type="catalytic activity">
    <reaction evidence="15 16">
        <text>DNA(n) + a 2'-deoxyribonucleoside 5'-triphosphate = DNA(n+1) + diphosphate</text>
        <dbReference type="Rhea" id="RHEA:22508"/>
        <dbReference type="Rhea" id="RHEA-COMP:17339"/>
        <dbReference type="Rhea" id="RHEA-COMP:17340"/>
        <dbReference type="ChEBI" id="CHEBI:33019"/>
        <dbReference type="ChEBI" id="CHEBI:61560"/>
        <dbReference type="ChEBI" id="CHEBI:173112"/>
        <dbReference type="EC" id="2.7.7.7"/>
    </reaction>
</comment>
<evidence type="ECO:0000256" key="12">
    <source>
        <dbReference type="ARBA" id="ARBA00022932"/>
    </source>
</evidence>
<accession>A0A7C2K0Z1</accession>
<proteinExistence type="inferred from homology"/>
<dbReference type="FunFam" id="3.30.1490.100:FF:000004">
    <property type="entry name" value="DNA polymerase IV"/>
    <property type="match status" value="1"/>
</dbReference>
<feature type="binding site" evidence="16">
    <location>
        <position position="101"/>
    </location>
    <ligand>
        <name>Mg(2+)</name>
        <dbReference type="ChEBI" id="CHEBI:18420"/>
    </ligand>
</feature>
<dbReference type="InterPro" id="IPR043128">
    <property type="entry name" value="Rev_trsase/Diguanyl_cyclase"/>
</dbReference>
<dbReference type="Gene3D" id="3.40.1170.60">
    <property type="match status" value="1"/>
</dbReference>
<dbReference type="HAMAP" id="MF_01113">
    <property type="entry name" value="DNApol_IV"/>
    <property type="match status" value="1"/>
</dbReference>
<dbReference type="Gene3D" id="3.30.1490.100">
    <property type="entry name" value="DNA polymerase, Y-family, little finger domain"/>
    <property type="match status" value="1"/>
</dbReference>
<dbReference type="SUPFAM" id="SSF100879">
    <property type="entry name" value="Lesion bypass DNA polymerase (Y-family), little finger domain"/>
    <property type="match status" value="1"/>
</dbReference>
<organism evidence="18">
    <name type="scientific">Schlesneria paludicola</name>
    <dbReference type="NCBI Taxonomy" id="360056"/>
    <lineage>
        <taxon>Bacteria</taxon>
        <taxon>Pseudomonadati</taxon>
        <taxon>Planctomycetota</taxon>
        <taxon>Planctomycetia</taxon>
        <taxon>Planctomycetales</taxon>
        <taxon>Planctomycetaceae</taxon>
        <taxon>Schlesneria</taxon>
    </lineage>
</organism>
<dbReference type="InterPro" id="IPR050116">
    <property type="entry name" value="DNA_polymerase-Y"/>
</dbReference>
<evidence type="ECO:0000256" key="15">
    <source>
        <dbReference type="ARBA" id="ARBA00049244"/>
    </source>
</evidence>
<dbReference type="InterPro" id="IPR043502">
    <property type="entry name" value="DNA/RNA_pol_sf"/>
</dbReference>
<keyword evidence="5 16" id="KW-0963">Cytoplasm</keyword>
<dbReference type="InterPro" id="IPR036775">
    <property type="entry name" value="DNA_pol_Y-fam_lit_finger_sf"/>
</dbReference>
<dbReference type="GO" id="GO:0000287">
    <property type="term" value="F:magnesium ion binding"/>
    <property type="evidence" value="ECO:0007669"/>
    <property type="project" value="UniProtKB-UniRule"/>
</dbReference>
<evidence type="ECO:0000256" key="8">
    <source>
        <dbReference type="ARBA" id="ARBA00022705"/>
    </source>
</evidence>
<dbReference type="NCBIfam" id="NF002751">
    <property type="entry name" value="PRK02794.1"/>
    <property type="match status" value="1"/>
</dbReference>
<dbReference type="Pfam" id="PF21999">
    <property type="entry name" value="IMS_HHH_1"/>
    <property type="match status" value="1"/>
</dbReference>
<gene>
    <name evidence="16" type="primary">dinB</name>
    <name evidence="18" type="ORF">ENQ76_13455</name>
</gene>
<dbReference type="AlphaFoldDB" id="A0A7C2K0Z1"/>
<keyword evidence="14 16" id="KW-0234">DNA repair</keyword>
<dbReference type="GO" id="GO:0003684">
    <property type="term" value="F:damaged DNA binding"/>
    <property type="evidence" value="ECO:0007669"/>
    <property type="project" value="InterPro"/>
</dbReference>
<dbReference type="GO" id="GO:0003887">
    <property type="term" value="F:DNA-directed DNA polymerase activity"/>
    <property type="evidence" value="ECO:0007669"/>
    <property type="project" value="UniProtKB-UniRule"/>
</dbReference>
<evidence type="ECO:0000256" key="6">
    <source>
        <dbReference type="ARBA" id="ARBA00022679"/>
    </source>
</evidence>
<evidence type="ECO:0000313" key="18">
    <source>
        <dbReference type="EMBL" id="HEN16462.1"/>
    </source>
</evidence>
<dbReference type="PANTHER" id="PTHR11076">
    <property type="entry name" value="DNA REPAIR POLYMERASE UMUC / TRANSFERASE FAMILY MEMBER"/>
    <property type="match status" value="1"/>
</dbReference>
<evidence type="ECO:0000259" key="17">
    <source>
        <dbReference type="PROSITE" id="PS50173"/>
    </source>
</evidence>
<evidence type="ECO:0000256" key="2">
    <source>
        <dbReference type="ARBA" id="ARBA00010945"/>
    </source>
</evidence>
<dbReference type="InterPro" id="IPR022880">
    <property type="entry name" value="DNApol_IV"/>
</dbReference>
<comment type="similarity">
    <text evidence="2 16">Belongs to the DNA polymerase type-Y family.</text>
</comment>
<evidence type="ECO:0000256" key="4">
    <source>
        <dbReference type="ARBA" id="ARBA00022457"/>
    </source>
</evidence>